<accession>A0AAU9QBG4</accession>
<dbReference type="Proteomes" id="UP001295420">
    <property type="component" value="Unassembled WGS sequence"/>
</dbReference>
<dbReference type="EMBL" id="CAKMTQ010000034">
    <property type="protein sequence ID" value="CAH1536044.1"/>
    <property type="molecule type" value="Genomic_DNA"/>
</dbReference>
<dbReference type="RefSeq" id="WP_104040843.1">
    <property type="nucleotide sequence ID" value="NZ_JBLWDX010000004.1"/>
</dbReference>
<evidence type="ECO:0000313" key="1">
    <source>
        <dbReference type="EMBL" id="CAH1536044.1"/>
    </source>
</evidence>
<evidence type="ECO:0000313" key="2">
    <source>
        <dbReference type="Proteomes" id="UP001295420"/>
    </source>
</evidence>
<dbReference type="AlphaFoldDB" id="A0AAU9QBG4"/>
<reference evidence="1" key="1">
    <citation type="submission" date="2022-01" db="EMBL/GenBank/DDBJ databases">
        <authorList>
            <person name="Lagorce A."/>
        </authorList>
    </citation>
    <scope>NUCLEOTIDE SEQUENCE</scope>
    <source>
        <strain evidence="1">Th15_F1_D04</strain>
    </source>
</reference>
<organism evidence="1 2">
    <name type="scientific">Vibrio owensii</name>
    <dbReference type="NCBI Taxonomy" id="696485"/>
    <lineage>
        <taxon>Bacteria</taxon>
        <taxon>Pseudomonadati</taxon>
        <taxon>Pseudomonadota</taxon>
        <taxon>Gammaproteobacteria</taxon>
        <taxon>Vibrionales</taxon>
        <taxon>Vibrionaceae</taxon>
        <taxon>Vibrio</taxon>
    </lineage>
</organism>
<proteinExistence type="predicted"/>
<comment type="caution">
    <text evidence="1">The sequence shown here is derived from an EMBL/GenBank/DDBJ whole genome shotgun (WGS) entry which is preliminary data.</text>
</comment>
<gene>
    <name evidence="1" type="ORF">THF1D04_40331</name>
</gene>
<sequence>MVHMEEFLWKRYMEDMEHVFLDALAFVSDQHRVVLAKALTAIFAEDAPFELSDENILAYLKSTDAIKRQIFIKYGYFEPRFDLPLQELVLCIDDIKEPLLKSIKLPM</sequence>
<protein>
    <submittedName>
        <fullName evidence="1">Uncharacterized protein</fullName>
    </submittedName>
</protein>
<name>A0AAU9QBG4_9VIBR</name>